<reference evidence="5" key="2">
    <citation type="submission" date="2025-09" db="UniProtKB">
        <authorList>
            <consortium name="Ensembl"/>
        </authorList>
    </citation>
    <scope>IDENTIFICATION</scope>
</reference>
<dbReference type="PANTHER" id="PTHR14350">
    <property type="entry name" value="ARGININE VASOPRESSIN-INDUCED PROTEIN 1"/>
    <property type="match status" value="1"/>
</dbReference>
<evidence type="ECO:0000256" key="1">
    <source>
        <dbReference type="ARBA" id="ARBA00002403"/>
    </source>
</evidence>
<feature type="domain" description="Arginine vasopressin-induced protein 1/transcriptional and immune response regulator" evidence="4">
    <location>
        <begin position="7"/>
        <end position="80"/>
    </location>
</feature>
<dbReference type="InterPro" id="IPR020282">
    <property type="entry name" value="Avpi1/C8orf4_dom"/>
</dbReference>
<comment type="function">
    <text evidence="1">May be involved in MAP kinase activation, epithelial sodium channel (ENaC) down-regulation and cell cycling.</text>
</comment>
<keyword evidence="6" id="KW-1185">Reference proteome</keyword>
<organism evidence="5 6">
    <name type="scientific">Fundulus heteroclitus</name>
    <name type="common">Killifish</name>
    <name type="synonym">Mummichog</name>
    <dbReference type="NCBI Taxonomy" id="8078"/>
    <lineage>
        <taxon>Eukaryota</taxon>
        <taxon>Metazoa</taxon>
        <taxon>Chordata</taxon>
        <taxon>Craniata</taxon>
        <taxon>Vertebrata</taxon>
        <taxon>Euteleostomi</taxon>
        <taxon>Actinopterygii</taxon>
        <taxon>Neopterygii</taxon>
        <taxon>Teleostei</taxon>
        <taxon>Neoteleostei</taxon>
        <taxon>Acanthomorphata</taxon>
        <taxon>Ovalentaria</taxon>
        <taxon>Atherinomorphae</taxon>
        <taxon>Cyprinodontiformes</taxon>
        <taxon>Fundulidae</taxon>
        <taxon>Fundulus</taxon>
    </lineage>
</organism>
<dbReference type="InterPro" id="IPR039579">
    <property type="entry name" value="AVPI1"/>
</dbReference>
<evidence type="ECO:0000313" key="5">
    <source>
        <dbReference type="Ensembl" id="ENSFHEP00000001473.1"/>
    </source>
</evidence>
<reference evidence="5" key="1">
    <citation type="submission" date="2025-08" db="UniProtKB">
        <authorList>
            <consortium name="Ensembl"/>
        </authorList>
    </citation>
    <scope>IDENTIFICATION</scope>
</reference>
<accession>A0A3Q2SQF0</accession>
<proteinExistence type="predicted"/>
<evidence type="ECO:0000256" key="3">
    <source>
        <dbReference type="ARBA" id="ARBA00023306"/>
    </source>
</evidence>
<dbReference type="GeneTree" id="ENSGT00730000112219"/>
<name>A0A3Q2SQF0_FUNHE</name>
<evidence type="ECO:0000313" key="6">
    <source>
        <dbReference type="Proteomes" id="UP000265000"/>
    </source>
</evidence>
<dbReference type="STRING" id="8078.ENSFHEP00000001473"/>
<protein>
    <recommendedName>
        <fullName evidence="2">Arginine vasopressin-induced protein 1</fullName>
    </recommendedName>
</protein>
<keyword evidence="3" id="KW-0131">Cell cycle</keyword>
<sequence length="169" mass="19117">MDTRSASPSPSVVAGPSSLWRLAKRRNRKSGSGNIFSNVNLCQLQKLFRAAGDPDATQRAQLVWGQKDEAELAQALIALRSRGHRRGHRTNGKDTLGLHWLRAFNHLRYSHFLAILNIIATVECLQSYLQFLEPQVADFWYWWMSMTLQGRSGVMLSTYWDDGLALGDV</sequence>
<evidence type="ECO:0000259" key="4">
    <source>
        <dbReference type="Pfam" id="PF15063"/>
    </source>
</evidence>
<evidence type="ECO:0000256" key="2">
    <source>
        <dbReference type="ARBA" id="ARBA00020697"/>
    </source>
</evidence>
<dbReference type="AlphaFoldDB" id="A0A3Q2SQF0"/>
<dbReference type="Proteomes" id="UP000265000">
    <property type="component" value="Unplaced"/>
</dbReference>
<dbReference type="Ensembl" id="ENSFHET00000013821.1">
    <property type="protein sequence ID" value="ENSFHEP00000001473.1"/>
    <property type="gene ID" value="ENSFHEG00000002220.1"/>
</dbReference>
<dbReference type="Pfam" id="PF15063">
    <property type="entry name" value="TC1"/>
    <property type="match status" value="1"/>
</dbReference>